<dbReference type="GO" id="GO:0004590">
    <property type="term" value="F:orotidine-5'-phosphate decarboxylase activity"/>
    <property type="evidence" value="ECO:0007669"/>
    <property type="project" value="InterPro"/>
</dbReference>
<dbReference type="SUPFAM" id="SSF51366">
    <property type="entry name" value="Ribulose-phoshate binding barrel"/>
    <property type="match status" value="1"/>
</dbReference>
<protein>
    <recommendedName>
        <fullName evidence="2">Orotidine 5'-phosphate decarboxylase domain-containing protein</fullName>
    </recommendedName>
</protein>
<name>A0A2D6LPN7_9ARCH</name>
<evidence type="ECO:0000256" key="1">
    <source>
        <dbReference type="ARBA" id="ARBA00023239"/>
    </source>
</evidence>
<sequence>MTTIKMNKSIVPACDFDSIEEFENLVKETANVKGIGAYKIGFELGLKYGLPKVVDVARKHTDKPIIYDHQKAATDVPFTGEKFAKVCKEAGIDTVILFPQAGPETEIAWIRACLKEKLGVIVGGEMTHPGYLESENGFLRDDAPLKMYEVAIQQGVTEFVVPGNKPEKIRKYREFFDSKKIDAVLYSPGLVAQGGSISDSGKAAGSKWHAIVGRGIYQAKDKKKAAEELSSQLM</sequence>
<keyword evidence="1" id="KW-0456">Lyase</keyword>
<dbReference type="AlphaFoldDB" id="A0A2D6LPN7"/>
<feature type="domain" description="Orotidine 5'-phosphate decarboxylase" evidence="2">
    <location>
        <begin position="9"/>
        <end position="229"/>
    </location>
</feature>
<accession>A0A2D6LPN7</accession>
<evidence type="ECO:0000313" key="3">
    <source>
        <dbReference type="EMBL" id="MAG18166.1"/>
    </source>
</evidence>
<dbReference type="Pfam" id="PF00215">
    <property type="entry name" value="OMPdecase"/>
    <property type="match status" value="1"/>
</dbReference>
<dbReference type="InterPro" id="IPR011060">
    <property type="entry name" value="RibuloseP-bd_barrel"/>
</dbReference>
<dbReference type="GO" id="GO:0006207">
    <property type="term" value="P:'de novo' pyrimidine nucleobase biosynthetic process"/>
    <property type="evidence" value="ECO:0007669"/>
    <property type="project" value="InterPro"/>
</dbReference>
<proteinExistence type="predicted"/>
<comment type="caution">
    <text evidence="3">The sequence shown here is derived from an EMBL/GenBank/DDBJ whole genome shotgun (WGS) entry which is preliminary data.</text>
</comment>
<dbReference type="InterPro" id="IPR001754">
    <property type="entry name" value="OMPdeCOase_dom"/>
</dbReference>
<dbReference type="Gene3D" id="3.20.20.70">
    <property type="entry name" value="Aldolase class I"/>
    <property type="match status" value="1"/>
</dbReference>
<organism evidence="3 4">
    <name type="scientific">Candidatus Iainarchaeum sp</name>
    <dbReference type="NCBI Taxonomy" id="3101447"/>
    <lineage>
        <taxon>Archaea</taxon>
        <taxon>Candidatus Iainarchaeota</taxon>
        <taxon>Candidatus Iainarchaeia</taxon>
        <taxon>Candidatus Iainarchaeales</taxon>
        <taxon>Candidatus Iainarchaeaceae</taxon>
        <taxon>Candidatus Iainarchaeum</taxon>
    </lineage>
</organism>
<evidence type="ECO:0000313" key="4">
    <source>
        <dbReference type="Proteomes" id="UP000226712"/>
    </source>
</evidence>
<dbReference type="EMBL" id="NZBD01000010">
    <property type="protein sequence ID" value="MAG18166.1"/>
    <property type="molecule type" value="Genomic_DNA"/>
</dbReference>
<evidence type="ECO:0000259" key="2">
    <source>
        <dbReference type="SMART" id="SM00934"/>
    </source>
</evidence>
<reference evidence="4" key="1">
    <citation type="submission" date="2017-09" db="EMBL/GenBank/DDBJ databases">
        <title>The Reconstruction of 2,631 Draft Metagenome-Assembled Genomes from the Global Oceans.</title>
        <authorList>
            <person name="Tully B.J."/>
            <person name="Graham E.D."/>
            <person name="Heidelberg J.F."/>
        </authorList>
    </citation>
    <scope>NUCLEOTIDE SEQUENCE [LARGE SCALE GENOMIC DNA]</scope>
</reference>
<gene>
    <name evidence="3" type="ORF">CL944_01695</name>
</gene>
<dbReference type="SMART" id="SM00934">
    <property type="entry name" value="OMPdecase"/>
    <property type="match status" value="1"/>
</dbReference>
<dbReference type="Proteomes" id="UP000226712">
    <property type="component" value="Unassembled WGS sequence"/>
</dbReference>
<dbReference type="InterPro" id="IPR013785">
    <property type="entry name" value="Aldolase_TIM"/>
</dbReference>